<dbReference type="Pfam" id="PF19600">
    <property type="entry name" value="DUF6105"/>
    <property type="match status" value="1"/>
</dbReference>
<gene>
    <name evidence="2" type="ORF">LPU83_1753</name>
</gene>
<sequence length="173" mass="19595">MLGVWNHGNQNRESRVSCCRDHVFRCACAGYCCARAGSRFHGIVDMAGFVRGTVHSQRTRDDRMKWFLIFWAGPIVFLAGWYWLSYYDMNFGIFMLSRQVHDLTFEIYGKILGIPPETIPPLVARAIVVDSLVVFAIIAFRRRKAIGAWWRARQASKSSDAALASKDSLSSAP</sequence>
<keyword evidence="1" id="KW-1133">Transmembrane helix</keyword>
<evidence type="ECO:0000313" key="3">
    <source>
        <dbReference type="Proteomes" id="UP000019443"/>
    </source>
</evidence>
<evidence type="ECO:0000313" key="2">
    <source>
        <dbReference type="EMBL" id="CDM57418.1"/>
    </source>
</evidence>
<feature type="transmembrane region" description="Helical" evidence="1">
    <location>
        <begin position="122"/>
        <end position="140"/>
    </location>
</feature>
<dbReference type="eggNOG" id="ENOG503339S">
    <property type="taxonomic scope" value="Bacteria"/>
</dbReference>
<dbReference type="Proteomes" id="UP000019443">
    <property type="component" value="Chromosome"/>
</dbReference>
<name>W6RFH1_9HYPH</name>
<keyword evidence="1" id="KW-0472">Membrane</keyword>
<keyword evidence="1" id="KW-0812">Transmembrane</keyword>
<organism evidence="2 3">
    <name type="scientific">Rhizobium favelukesii</name>
    <dbReference type="NCBI Taxonomy" id="348824"/>
    <lineage>
        <taxon>Bacteria</taxon>
        <taxon>Pseudomonadati</taxon>
        <taxon>Pseudomonadota</taxon>
        <taxon>Alphaproteobacteria</taxon>
        <taxon>Hyphomicrobiales</taxon>
        <taxon>Rhizobiaceae</taxon>
        <taxon>Rhizobium/Agrobacterium group</taxon>
        <taxon>Rhizobium</taxon>
    </lineage>
</organism>
<dbReference type="EMBL" id="HG916852">
    <property type="protein sequence ID" value="CDM57418.1"/>
    <property type="molecule type" value="Genomic_DNA"/>
</dbReference>
<accession>W6RFH1</accession>
<dbReference type="HOGENOM" id="CLU_124966_0_0_5"/>
<dbReference type="AlphaFoldDB" id="W6RFH1"/>
<evidence type="ECO:0000256" key="1">
    <source>
        <dbReference type="SAM" id="Phobius"/>
    </source>
</evidence>
<reference evidence="2" key="1">
    <citation type="submission" date="2013-11" db="EMBL/GenBank/DDBJ databases">
        <title>Draft genome sequence of the broad-host-range Rhizobium sp. LPU83 strain, a member of the low-genetic diversity Oregon-like Rhizobium sp. group.</title>
        <authorList>
            <person name="Wibberg D."/>
            <person name="Puehler A."/>
            <person name="Schlueter A."/>
        </authorList>
    </citation>
    <scope>NUCLEOTIDE SEQUENCE [LARGE SCALE GENOMIC DNA]</scope>
    <source>
        <strain evidence="2">LPU83</strain>
    </source>
</reference>
<feature type="transmembrane region" description="Helical" evidence="1">
    <location>
        <begin position="66"/>
        <end position="84"/>
    </location>
</feature>
<dbReference type="KEGG" id="rhl:LPU83_1753"/>
<dbReference type="InterPro" id="IPR046087">
    <property type="entry name" value="DUF6105"/>
</dbReference>
<keyword evidence="3" id="KW-1185">Reference proteome</keyword>
<protein>
    <submittedName>
        <fullName evidence="2">Conserved protein</fullName>
    </submittedName>
</protein>
<proteinExistence type="predicted"/>